<evidence type="ECO:0000313" key="2">
    <source>
        <dbReference type="EMBL" id="PIL31790.1"/>
    </source>
</evidence>
<name>A0A2G8SDE7_9APHY</name>
<evidence type="ECO:0000256" key="1">
    <source>
        <dbReference type="SAM" id="MobiDB-lite"/>
    </source>
</evidence>
<evidence type="ECO:0000313" key="3">
    <source>
        <dbReference type="Proteomes" id="UP000230002"/>
    </source>
</evidence>
<sequence length="510" mass="56809">MPYYLPTPIYVLLEDSWGSKDYLRQLFVRPLHVFSPVSGTTFASWVTDVGPPIHAPPDFDLAACVNAAAEVELPDGMQEFLDEDDAVLAAFQGDTFMTAGSPQSLDDIVMIPPLPVFEDPPATIEVTSKHQLHAREHSKKRRRAAAAKHQEPSGTKRELKAAAKRHRNAAIPLHTPTDTLSALEHATDTDGMLAADDAATMANAANASHPIVTNFSLKMENVHVASTAFQGQRYRQTASDREPKPLGQLLEDGFDIIQWTGFDARPIVDRDDTLFAALGGRPYDKDPSSGEVPWTKVQRRMCKIFEYLRENLRVNRSQVEHRRGSFPAVAVGISFGGGQQRVGNLAHTPHNTAVLNTALQSTTMQRVANFANTSMQLFAPKLHKFYGETLDVICDKDPGLKRNFKNNVLIKLKWGQRASRRLALDLRQVLWTFRRCERVLRLWGRIVSAMMGHENGVIYDSPVDTKRSNVINNLRIVGMGEDVNNTTRPMTDHPKHEKLAWAGSTLTPNV</sequence>
<gene>
    <name evidence="2" type="ORF">GSI_06494</name>
</gene>
<feature type="region of interest" description="Disordered" evidence="1">
    <location>
        <begin position="131"/>
        <end position="159"/>
    </location>
</feature>
<dbReference type="EMBL" id="AYKW01000012">
    <property type="protein sequence ID" value="PIL31790.1"/>
    <property type="molecule type" value="Genomic_DNA"/>
</dbReference>
<dbReference type="Proteomes" id="UP000230002">
    <property type="component" value="Unassembled WGS sequence"/>
</dbReference>
<dbReference type="OrthoDB" id="2757170at2759"/>
<dbReference type="STRING" id="1077348.A0A2G8SDE7"/>
<feature type="compositionally biased region" description="Basic residues" evidence="1">
    <location>
        <begin position="131"/>
        <end position="146"/>
    </location>
</feature>
<keyword evidence="3" id="KW-1185">Reference proteome</keyword>
<protein>
    <submittedName>
        <fullName evidence="2">Uncharacterized protein</fullName>
    </submittedName>
</protein>
<reference evidence="2 3" key="1">
    <citation type="journal article" date="2015" name="Sci. Rep.">
        <title>Chromosome-level genome map provides insights into diverse defense mechanisms in the medicinal fungus Ganoderma sinense.</title>
        <authorList>
            <person name="Zhu Y."/>
            <person name="Xu J."/>
            <person name="Sun C."/>
            <person name="Zhou S."/>
            <person name="Xu H."/>
            <person name="Nelson D.R."/>
            <person name="Qian J."/>
            <person name="Song J."/>
            <person name="Luo H."/>
            <person name="Xiang L."/>
            <person name="Li Y."/>
            <person name="Xu Z."/>
            <person name="Ji A."/>
            <person name="Wang L."/>
            <person name="Lu S."/>
            <person name="Hayward A."/>
            <person name="Sun W."/>
            <person name="Li X."/>
            <person name="Schwartz D.C."/>
            <person name="Wang Y."/>
            <person name="Chen S."/>
        </authorList>
    </citation>
    <scope>NUCLEOTIDE SEQUENCE [LARGE SCALE GENOMIC DNA]</scope>
    <source>
        <strain evidence="2 3">ZZ0214-1</strain>
    </source>
</reference>
<dbReference type="AlphaFoldDB" id="A0A2G8SDE7"/>
<comment type="caution">
    <text evidence="2">The sequence shown here is derived from an EMBL/GenBank/DDBJ whole genome shotgun (WGS) entry which is preliminary data.</text>
</comment>
<feature type="compositionally biased region" description="Basic and acidic residues" evidence="1">
    <location>
        <begin position="148"/>
        <end position="159"/>
    </location>
</feature>
<proteinExistence type="predicted"/>
<organism evidence="2 3">
    <name type="scientific">Ganoderma sinense ZZ0214-1</name>
    <dbReference type="NCBI Taxonomy" id="1077348"/>
    <lineage>
        <taxon>Eukaryota</taxon>
        <taxon>Fungi</taxon>
        <taxon>Dikarya</taxon>
        <taxon>Basidiomycota</taxon>
        <taxon>Agaricomycotina</taxon>
        <taxon>Agaricomycetes</taxon>
        <taxon>Polyporales</taxon>
        <taxon>Polyporaceae</taxon>
        <taxon>Ganoderma</taxon>
    </lineage>
</organism>
<accession>A0A2G8SDE7</accession>